<gene>
    <name evidence="1" type="ORF">EWM62_06870</name>
</gene>
<evidence type="ECO:0000313" key="1">
    <source>
        <dbReference type="EMBL" id="RYU91655.1"/>
    </source>
</evidence>
<dbReference type="RefSeq" id="WP_129875912.1">
    <property type="nucleotide sequence ID" value="NZ_SEWG01000002.1"/>
</dbReference>
<keyword evidence="2" id="KW-1185">Reference proteome</keyword>
<reference evidence="1 2" key="1">
    <citation type="submission" date="2019-02" db="EMBL/GenBank/DDBJ databases">
        <title>Bacterial novel species Mucilaginibacter sp. 17JY9-4 isolated from soil.</title>
        <authorList>
            <person name="Jung H.-Y."/>
        </authorList>
    </citation>
    <scope>NUCLEOTIDE SEQUENCE [LARGE SCALE GENOMIC DNA]</scope>
    <source>
        <strain evidence="1 2">17JY9-4</strain>
    </source>
</reference>
<dbReference type="Proteomes" id="UP000293331">
    <property type="component" value="Unassembled WGS sequence"/>
</dbReference>
<name>A0A4Q5LQE4_9SPHI</name>
<evidence type="ECO:0000313" key="2">
    <source>
        <dbReference type="Proteomes" id="UP000293331"/>
    </source>
</evidence>
<proteinExistence type="predicted"/>
<protein>
    <submittedName>
        <fullName evidence="1">Uncharacterized protein</fullName>
    </submittedName>
</protein>
<dbReference type="OrthoDB" id="743413at2"/>
<comment type="caution">
    <text evidence="1">The sequence shown here is derived from an EMBL/GenBank/DDBJ whole genome shotgun (WGS) entry which is preliminary data.</text>
</comment>
<dbReference type="EMBL" id="SEWG01000002">
    <property type="protein sequence ID" value="RYU91655.1"/>
    <property type="molecule type" value="Genomic_DNA"/>
</dbReference>
<sequence length="305" mass="34924">MSNLFHKFYRNFYLKTGGYIPAKPLSHPLYPGDFFQIRNGEMVVLGNVFFSQIIKPEDINLIYDEHLNGAEWKFEDGISRPYSGRSSGHGAGIGEFEFSKQVLAFADYGSFVFSSADRNLVRIGNWNDLQDQLIIKLTQVYYSFREVYVVTESASASHWSLAVGGSPDAELEIATATENFGLVDIFDHPDVRTIQSKNVEYYHLEKHRRPAFIRAKKLVVQDEKIGVFINELIMQRRKQQEWALGFYDQFSSVSPYIHPISGNPECSLLDTLRANELNANTALLYFKWADMNLDDVEALFPKYAN</sequence>
<dbReference type="AlphaFoldDB" id="A0A4Q5LQE4"/>
<organism evidence="1 2">
    <name type="scientific">Mucilaginibacter terrigena</name>
    <dbReference type="NCBI Taxonomy" id="2492395"/>
    <lineage>
        <taxon>Bacteria</taxon>
        <taxon>Pseudomonadati</taxon>
        <taxon>Bacteroidota</taxon>
        <taxon>Sphingobacteriia</taxon>
        <taxon>Sphingobacteriales</taxon>
        <taxon>Sphingobacteriaceae</taxon>
        <taxon>Mucilaginibacter</taxon>
    </lineage>
</organism>
<accession>A0A4Q5LQE4</accession>